<sequence>MQAHAGPAHRLHGQPHLARVDFEQCIQLTQVRAEAERQPLLHGQFMAQRGRCQAQRRQLDRRPGRPRRARGQQYAQQQDDQPLHSCSSTCRRRCVSAT</sequence>
<gene>
    <name evidence="2" type="ORF">CSC78_10335</name>
</gene>
<evidence type="ECO:0000313" key="3">
    <source>
        <dbReference type="Proteomes" id="UP000781710"/>
    </source>
</evidence>
<feature type="compositionally biased region" description="Low complexity" evidence="1">
    <location>
        <begin position="47"/>
        <end position="56"/>
    </location>
</feature>
<reference evidence="2 3" key="1">
    <citation type="submission" date="2017-10" db="EMBL/GenBank/DDBJ databases">
        <title>Whole genome sequencing of members of genus Pseudoxanthomonas.</title>
        <authorList>
            <person name="Kumar S."/>
            <person name="Bansal K."/>
            <person name="Kaur A."/>
            <person name="Patil P."/>
            <person name="Sharma S."/>
            <person name="Patil P.B."/>
        </authorList>
    </citation>
    <scope>NUCLEOTIDE SEQUENCE [LARGE SCALE GENOMIC DNA]</scope>
    <source>
        <strain evidence="2 3">DSM 17109</strain>
    </source>
</reference>
<accession>A0ABQ6ZGR3</accession>
<dbReference type="Proteomes" id="UP000781710">
    <property type="component" value="Unassembled WGS sequence"/>
</dbReference>
<name>A0ABQ6ZGR3_9GAMM</name>
<dbReference type="EMBL" id="PDWW01000013">
    <property type="protein sequence ID" value="KAF1724942.1"/>
    <property type="molecule type" value="Genomic_DNA"/>
</dbReference>
<keyword evidence="3" id="KW-1185">Reference proteome</keyword>
<feature type="region of interest" description="Disordered" evidence="1">
    <location>
        <begin position="46"/>
        <end position="87"/>
    </location>
</feature>
<evidence type="ECO:0000256" key="1">
    <source>
        <dbReference type="SAM" id="MobiDB-lite"/>
    </source>
</evidence>
<comment type="caution">
    <text evidence="2">The sequence shown here is derived from an EMBL/GenBank/DDBJ whole genome shotgun (WGS) entry which is preliminary data.</text>
</comment>
<proteinExistence type="predicted"/>
<feature type="compositionally biased region" description="Low complexity" evidence="1">
    <location>
        <begin position="71"/>
        <end position="87"/>
    </location>
</feature>
<evidence type="ECO:0000313" key="2">
    <source>
        <dbReference type="EMBL" id="KAF1724942.1"/>
    </source>
</evidence>
<organism evidence="2 3">
    <name type="scientific">Pseudoxanthomonas japonensis</name>
    <dbReference type="NCBI Taxonomy" id="69284"/>
    <lineage>
        <taxon>Bacteria</taxon>
        <taxon>Pseudomonadati</taxon>
        <taxon>Pseudomonadota</taxon>
        <taxon>Gammaproteobacteria</taxon>
        <taxon>Lysobacterales</taxon>
        <taxon>Lysobacteraceae</taxon>
        <taxon>Pseudoxanthomonas</taxon>
    </lineage>
</organism>
<protein>
    <submittedName>
        <fullName evidence="2">Uncharacterized protein</fullName>
    </submittedName>
</protein>